<keyword evidence="1" id="KW-0812">Transmembrane</keyword>
<dbReference type="RefSeq" id="WP_112112650.1">
    <property type="nucleotide sequence ID" value="NZ_QLSZ01000003.1"/>
</dbReference>
<protein>
    <submittedName>
        <fullName evidence="2">Uncharacterized protein</fullName>
    </submittedName>
</protein>
<name>A0A328YNY2_9FLAO</name>
<evidence type="ECO:0000256" key="1">
    <source>
        <dbReference type="SAM" id="Phobius"/>
    </source>
</evidence>
<gene>
    <name evidence="2" type="ORF">CLV55_103171</name>
</gene>
<dbReference type="AlphaFoldDB" id="A0A328YNY2"/>
<evidence type="ECO:0000313" key="3">
    <source>
        <dbReference type="Proteomes" id="UP000248840"/>
    </source>
</evidence>
<feature type="transmembrane region" description="Helical" evidence="1">
    <location>
        <begin position="160"/>
        <end position="184"/>
    </location>
</feature>
<accession>A0A328YNY2</accession>
<sequence>MIPKSKFKTILWELASYNPFFVNYCKTSYNNFSSIGLLFFIQILIAFFSGYVSMSLFFDNIFISLLVGIFYSTLFYFYIKKTTFFISVNPEKIRIQIVFLLSILVSAVFTLPFLIKLFIIQIEYSFLIKNGLLNLTIYNKIWKLPYGLFQAWLNKDNGSLILIISISFYFFMLFILQYPFTLIFKNFNSIYYKLSNLYEEEFSK</sequence>
<keyword evidence="1" id="KW-1133">Transmembrane helix</keyword>
<dbReference type="Proteomes" id="UP000248840">
    <property type="component" value="Unassembled WGS sequence"/>
</dbReference>
<keyword evidence="3" id="KW-1185">Reference proteome</keyword>
<feature type="transmembrane region" description="Helical" evidence="1">
    <location>
        <begin position="60"/>
        <end position="79"/>
    </location>
</feature>
<feature type="transmembrane region" description="Helical" evidence="1">
    <location>
        <begin position="99"/>
        <end position="122"/>
    </location>
</feature>
<dbReference type="EMBL" id="QLSZ01000003">
    <property type="protein sequence ID" value="RAR73852.1"/>
    <property type="molecule type" value="Genomic_DNA"/>
</dbReference>
<feature type="transmembrane region" description="Helical" evidence="1">
    <location>
        <begin position="35"/>
        <end position="54"/>
    </location>
</feature>
<proteinExistence type="predicted"/>
<comment type="caution">
    <text evidence="2">The sequence shown here is derived from an EMBL/GenBank/DDBJ whole genome shotgun (WGS) entry which is preliminary data.</text>
</comment>
<reference evidence="2 3" key="1">
    <citation type="submission" date="2018-06" db="EMBL/GenBank/DDBJ databases">
        <title>Genomic Encyclopedia of Archaeal and Bacterial Type Strains, Phase II (KMG-II): from individual species to whole genera.</title>
        <authorList>
            <person name="Goeker M."/>
        </authorList>
    </citation>
    <scope>NUCLEOTIDE SEQUENCE [LARGE SCALE GENOMIC DNA]</scope>
    <source>
        <strain evidence="2 3">DSM 25663</strain>
    </source>
</reference>
<organism evidence="2 3">
    <name type="scientific">Flavobacterium aciduliphilum</name>
    <dbReference type="NCBI Taxonomy" id="1101402"/>
    <lineage>
        <taxon>Bacteria</taxon>
        <taxon>Pseudomonadati</taxon>
        <taxon>Bacteroidota</taxon>
        <taxon>Flavobacteriia</taxon>
        <taxon>Flavobacteriales</taxon>
        <taxon>Flavobacteriaceae</taxon>
        <taxon>Flavobacterium</taxon>
    </lineage>
</organism>
<evidence type="ECO:0000313" key="2">
    <source>
        <dbReference type="EMBL" id="RAR73852.1"/>
    </source>
</evidence>
<keyword evidence="1" id="KW-0472">Membrane</keyword>